<proteinExistence type="predicted"/>
<evidence type="ECO:0000259" key="3">
    <source>
        <dbReference type="Pfam" id="PF13478"/>
    </source>
</evidence>
<evidence type="ECO:0000313" key="4">
    <source>
        <dbReference type="EMBL" id="NBD24298.1"/>
    </source>
</evidence>
<dbReference type="Pfam" id="PF13478">
    <property type="entry name" value="XdhC_C"/>
    <property type="match status" value="1"/>
</dbReference>
<dbReference type="EMBL" id="JAAAMV010000005">
    <property type="protein sequence ID" value="NBD24298.1"/>
    <property type="molecule type" value="Genomic_DNA"/>
</dbReference>
<gene>
    <name evidence="4" type="ORF">GT019_10485</name>
</gene>
<dbReference type="Gene3D" id="3.40.50.720">
    <property type="entry name" value="NAD(P)-binding Rossmann-like Domain"/>
    <property type="match status" value="1"/>
</dbReference>
<accession>A0ABW9XNT8</accession>
<dbReference type="Proteomes" id="UP000665561">
    <property type="component" value="Unassembled WGS sequence"/>
</dbReference>
<dbReference type="InterPro" id="IPR003777">
    <property type="entry name" value="XdhC_CoxI"/>
</dbReference>
<feature type="compositionally biased region" description="Low complexity" evidence="1">
    <location>
        <begin position="205"/>
        <end position="215"/>
    </location>
</feature>
<dbReference type="InterPro" id="IPR027051">
    <property type="entry name" value="XdhC_Rossmann_dom"/>
</dbReference>
<dbReference type="InterPro" id="IPR052698">
    <property type="entry name" value="MoCofactor_Util/Proc"/>
</dbReference>
<name>A0ABW9XNT8_9BACL</name>
<dbReference type="PANTHER" id="PTHR30388">
    <property type="entry name" value="ALDEHYDE OXIDOREDUCTASE MOLYBDENUM COFACTOR ASSEMBLY PROTEIN"/>
    <property type="match status" value="1"/>
</dbReference>
<feature type="region of interest" description="Disordered" evidence="1">
    <location>
        <begin position="145"/>
        <end position="220"/>
    </location>
</feature>
<dbReference type="RefSeq" id="WP_161743093.1">
    <property type="nucleotide sequence ID" value="NZ_JAAAMV010000005.1"/>
</dbReference>
<reference evidence="4 5" key="1">
    <citation type="submission" date="2020-01" db="EMBL/GenBank/DDBJ databases">
        <title>Paenibacillus soybeanensis sp. nov. isolated from the nodules of soybean (Glycine max(L.) Merr).</title>
        <authorList>
            <person name="Wang H."/>
        </authorList>
    </citation>
    <scope>NUCLEOTIDE SEQUENCE [LARGE SCALE GENOMIC DNA]</scope>
    <source>
        <strain evidence="4 5">T1</strain>
    </source>
</reference>
<evidence type="ECO:0000313" key="5">
    <source>
        <dbReference type="Proteomes" id="UP000665561"/>
    </source>
</evidence>
<organism evidence="4 5">
    <name type="scientific">Paenibacillus glycinis</name>
    <dbReference type="NCBI Taxonomy" id="2697035"/>
    <lineage>
        <taxon>Bacteria</taxon>
        <taxon>Bacillati</taxon>
        <taxon>Bacillota</taxon>
        <taxon>Bacilli</taxon>
        <taxon>Bacillales</taxon>
        <taxon>Paenibacillaceae</taxon>
        <taxon>Paenibacillus</taxon>
    </lineage>
</organism>
<feature type="compositionally biased region" description="Gly residues" evidence="1">
    <location>
        <begin position="148"/>
        <end position="160"/>
    </location>
</feature>
<feature type="domain" description="XdhC- CoxI" evidence="2">
    <location>
        <begin position="14"/>
        <end position="79"/>
    </location>
</feature>
<keyword evidence="5" id="KW-1185">Reference proteome</keyword>
<sequence>MNDRWRMLQHMKRHERVPFAMATIIAVDGSAYRRAGAKMLIGADGSHYGTVSAGCLEEDLRHLAEDVIRSRRPLIEVYDLRSEDDLSWGRGAGCNGRVTVYVEPCGWGERAGADGSPVWSRVETHLEQGHRVVCARRLLREGDEHVGGHGAGDAGRGFGDVEGIDEGERSRASQGSSGFGHSAKGNDSVDGEFAEGDGGNDAGRRFGSSKSRGGRAPSGTMPLFYAENGEVFGNLGDPELPVERLVPTFLKLLADGAGIAVVPRPEADGELLLEVYAPRERLYVFGAGPDVELLARLAAELDFGVVVIDPRSGRNNETHFPTVERRIVEHPENFLREHPIPPDSFVLIMTHSFRQDRCVLRELRHAPLRYLGILGSRSRTERLSSPEPLPDGLHAPVGLDIGAEGPEEIAVSIMAELIKRRSGRRGGRETR</sequence>
<dbReference type="PANTHER" id="PTHR30388:SF6">
    <property type="entry name" value="XANTHINE DEHYDROGENASE SUBUNIT A-RELATED"/>
    <property type="match status" value="1"/>
</dbReference>
<protein>
    <recommendedName>
        <fullName evidence="6">XdhC/CoxI family protein</fullName>
    </recommendedName>
</protein>
<dbReference type="Pfam" id="PF02625">
    <property type="entry name" value="XdhC_CoxI"/>
    <property type="match status" value="1"/>
</dbReference>
<feature type="domain" description="XdhC Rossmann" evidence="3">
    <location>
        <begin position="282"/>
        <end position="417"/>
    </location>
</feature>
<evidence type="ECO:0000259" key="2">
    <source>
        <dbReference type="Pfam" id="PF02625"/>
    </source>
</evidence>
<evidence type="ECO:0008006" key="6">
    <source>
        <dbReference type="Google" id="ProtNLM"/>
    </source>
</evidence>
<comment type="caution">
    <text evidence="4">The sequence shown here is derived from an EMBL/GenBank/DDBJ whole genome shotgun (WGS) entry which is preliminary data.</text>
</comment>
<evidence type="ECO:0000256" key="1">
    <source>
        <dbReference type="SAM" id="MobiDB-lite"/>
    </source>
</evidence>